<evidence type="ECO:0000256" key="3">
    <source>
        <dbReference type="SAM" id="MobiDB-lite"/>
    </source>
</evidence>
<keyword evidence="2" id="KW-0964">Secreted</keyword>
<dbReference type="InterPro" id="IPR050557">
    <property type="entry name" value="RTX_toxin/Mannuronan_C5-epim"/>
</dbReference>
<feature type="region of interest" description="Disordered" evidence="3">
    <location>
        <begin position="354"/>
        <end position="398"/>
    </location>
</feature>
<reference evidence="4" key="3">
    <citation type="submission" date="2020-02" db="EMBL/GenBank/DDBJ databases">
        <authorList>
            <person name="Sarangi A.N."/>
            <person name="Ghosh S."/>
            <person name="Mukherjee M."/>
            <person name="Tripathy S."/>
        </authorList>
    </citation>
    <scope>NUCLEOTIDE SEQUENCE</scope>
    <source>
        <strain evidence="4">BDU141951</strain>
    </source>
</reference>
<dbReference type="GO" id="GO:0005509">
    <property type="term" value="F:calcium ion binding"/>
    <property type="evidence" value="ECO:0007669"/>
    <property type="project" value="InterPro"/>
</dbReference>
<comment type="subcellular location">
    <subcellularLocation>
        <location evidence="1">Secreted</location>
    </subcellularLocation>
</comment>
<accession>A0A0C1YAY6</accession>
<dbReference type="AlphaFoldDB" id="A0A0C1YAY6"/>
<dbReference type="PANTHER" id="PTHR38340:SF1">
    <property type="entry name" value="S-LAYER PROTEIN"/>
    <property type="match status" value="1"/>
</dbReference>
<proteinExistence type="predicted"/>
<dbReference type="Pfam" id="PF00353">
    <property type="entry name" value="HemolysinCabind"/>
    <property type="match status" value="2"/>
</dbReference>
<evidence type="ECO:0008006" key="5">
    <source>
        <dbReference type="Google" id="ProtNLM"/>
    </source>
</evidence>
<feature type="compositionally biased region" description="Basic and acidic residues" evidence="3">
    <location>
        <begin position="317"/>
        <end position="326"/>
    </location>
</feature>
<dbReference type="GO" id="GO:0005576">
    <property type="term" value="C:extracellular region"/>
    <property type="evidence" value="ECO:0007669"/>
    <property type="project" value="UniProtKB-SubCell"/>
</dbReference>
<dbReference type="EMBL" id="JTHE02000003">
    <property type="protein sequence ID" value="NEV69974.1"/>
    <property type="molecule type" value="Genomic_DNA"/>
</dbReference>
<dbReference type="SUPFAM" id="SSF51120">
    <property type="entry name" value="beta-Roll"/>
    <property type="match status" value="2"/>
</dbReference>
<protein>
    <recommendedName>
        <fullName evidence="5">Peptidase M10 serralysin C-terminal domain-containing protein</fullName>
    </recommendedName>
</protein>
<dbReference type="NCBIfam" id="NF041519">
    <property type="entry name" value="bluetail"/>
    <property type="match status" value="1"/>
</dbReference>
<organism evidence="4">
    <name type="scientific">Lyngbya confervoides BDU141951</name>
    <dbReference type="NCBI Taxonomy" id="1574623"/>
    <lineage>
        <taxon>Bacteria</taxon>
        <taxon>Bacillati</taxon>
        <taxon>Cyanobacteriota</taxon>
        <taxon>Cyanophyceae</taxon>
        <taxon>Oscillatoriophycideae</taxon>
        <taxon>Oscillatoriales</taxon>
        <taxon>Microcoleaceae</taxon>
        <taxon>Lyngbya</taxon>
    </lineage>
</organism>
<feature type="region of interest" description="Disordered" evidence="3">
    <location>
        <begin position="317"/>
        <end position="340"/>
    </location>
</feature>
<dbReference type="InterPro" id="IPR011049">
    <property type="entry name" value="Serralysin-like_metalloprot_C"/>
</dbReference>
<gene>
    <name evidence="4" type="ORF">QQ91_023040</name>
</gene>
<evidence type="ECO:0000256" key="1">
    <source>
        <dbReference type="ARBA" id="ARBA00004613"/>
    </source>
</evidence>
<feature type="compositionally biased region" description="Polar residues" evidence="3">
    <location>
        <begin position="278"/>
        <end position="287"/>
    </location>
</feature>
<feature type="compositionally biased region" description="Acidic residues" evidence="3">
    <location>
        <begin position="261"/>
        <end position="270"/>
    </location>
</feature>
<dbReference type="InterPro" id="IPR018511">
    <property type="entry name" value="Hemolysin-typ_Ca-bd_CS"/>
</dbReference>
<reference evidence="4" key="2">
    <citation type="journal article" date="2015" name="Genome Announc.">
        <title>Draft Genome Sequence of Filamentous Marine Cyanobacterium Lyngbya confervoides Strain BDU141951.</title>
        <authorList>
            <person name="Chandrababunaidu M.M."/>
            <person name="Sen D."/>
            <person name="Tripathy S."/>
        </authorList>
    </citation>
    <scope>NUCLEOTIDE SEQUENCE</scope>
    <source>
        <strain evidence="4">BDU141951</strain>
    </source>
</reference>
<evidence type="ECO:0000313" key="4">
    <source>
        <dbReference type="EMBL" id="NEV69974.1"/>
    </source>
</evidence>
<feature type="region of interest" description="Disordered" evidence="3">
    <location>
        <begin position="261"/>
        <end position="288"/>
    </location>
</feature>
<comment type="caution">
    <text evidence="4">The sequence shown here is derived from an EMBL/GenBank/DDBJ whole genome shotgun (WGS) entry which is preliminary data.</text>
</comment>
<feature type="region of interest" description="Disordered" evidence="3">
    <location>
        <begin position="410"/>
        <end position="433"/>
    </location>
</feature>
<dbReference type="InterPro" id="IPR048165">
    <property type="entry name" value="Bluetail_dom"/>
</dbReference>
<dbReference type="PANTHER" id="PTHR38340">
    <property type="entry name" value="S-LAYER PROTEIN"/>
    <property type="match status" value="1"/>
</dbReference>
<sequence>MNIIYGTHLGEYLIGTAAADEIFAGDGDDIVFGGDGDDILHDGGGNDKLFGGNGNDIFKLSDSNLLGPPPDSRPLPFDPFGMPEISGGAGYDVVDATNAVEGISFSADNFAHASIEEFIGSAFADMVNAMRVSFDVVLSGHGGNDTLVGGSGNDTLNGGQEDDLLIGGLGADVLTGGEGQDGFQFTQLADSLLASFDVITDLTIAASASSVVTTATLETVTTDDDVAEATDAGETIEAAGAALDVDAAEVVSDDVDIAEVVSDDLPDEDSPIPGPLPSSDNSDSSIDQLDDENVATEEIETADADLDLDAAEVVSDRPADLPHDDPPISAPTTASEENDPSVVVAVVPPVSEDAEGLPTVNPPSALTQPEEGVLPAVPSSPELPPAALGDEGLGTPTTGTEAVSAALAEAGNGEEDDTSELHSTDESDSLLGSSAVEPHDELTMGDSIFATHAVAAADLPQLGAVTALEEAAIAAVLSADLFTPLGAATFTFEQRTFLALNDAIAGFQSASDAVVEITGFSGDLANLEISALS</sequence>
<name>A0A0C1YAY6_9CYAN</name>
<reference evidence="4" key="1">
    <citation type="submission" date="2014-11" db="EMBL/GenBank/DDBJ databases">
        <authorList>
            <person name="Malar M.C."/>
            <person name="Sen D."/>
            <person name="Tripathy S."/>
        </authorList>
    </citation>
    <scope>NUCLEOTIDE SEQUENCE</scope>
    <source>
        <strain evidence="4">BDU141951</strain>
    </source>
</reference>
<dbReference type="InterPro" id="IPR001343">
    <property type="entry name" value="Hemolysn_Ca-bd"/>
</dbReference>
<dbReference type="PROSITE" id="PS00330">
    <property type="entry name" value="HEMOLYSIN_CALCIUM"/>
    <property type="match status" value="3"/>
</dbReference>
<dbReference type="PRINTS" id="PR00313">
    <property type="entry name" value="CABNDNGRPT"/>
</dbReference>
<evidence type="ECO:0000256" key="2">
    <source>
        <dbReference type="ARBA" id="ARBA00022525"/>
    </source>
</evidence>
<dbReference type="Gene3D" id="2.150.10.10">
    <property type="entry name" value="Serralysin-like metalloprotease, C-terminal"/>
    <property type="match status" value="2"/>
</dbReference>